<name>A0A2T0W899_9RHOB</name>
<dbReference type="Proteomes" id="UP000238392">
    <property type="component" value="Unassembled WGS sequence"/>
</dbReference>
<keyword evidence="3" id="KW-1185">Reference proteome</keyword>
<evidence type="ECO:0000313" key="2">
    <source>
        <dbReference type="EMBL" id="PRY82920.1"/>
    </source>
</evidence>
<gene>
    <name evidence="2" type="ORF">CLV74_1377</name>
</gene>
<comment type="caution">
    <text evidence="2">The sequence shown here is derived from an EMBL/GenBank/DDBJ whole genome shotgun (WGS) entry which is preliminary data.</text>
</comment>
<evidence type="ECO:0000259" key="1">
    <source>
        <dbReference type="Pfam" id="PF01402"/>
    </source>
</evidence>
<dbReference type="AlphaFoldDB" id="A0A2T0W899"/>
<evidence type="ECO:0000313" key="3">
    <source>
        <dbReference type="Proteomes" id="UP000238392"/>
    </source>
</evidence>
<reference evidence="2 3" key="1">
    <citation type="submission" date="2018-03" db="EMBL/GenBank/DDBJ databases">
        <title>Genomic Encyclopedia of Archaeal and Bacterial Type Strains, Phase II (KMG-II): from individual species to whole genera.</title>
        <authorList>
            <person name="Goeker M."/>
        </authorList>
    </citation>
    <scope>NUCLEOTIDE SEQUENCE [LARGE SCALE GENOMIC DNA]</scope>
    <source>
        <strain evidence="2 3">DSM 100212</strain>
    </source>
</reference>
<organism evidence="2 3">
    <name type="scientific">Donghicola tyrosinivorans</name>
    <dbReference type="NCBI Taxonomy" id="1652492"/>
    <lineage>
        <taxon>Bacteria</taxon>
        <taxon>Pseudomonadati</taxon>
        <taxon>Pseudomonadota</taxon>
        <taxon>Alphaproteobacteria</taxon>
        <taxon>Rhodobacterales</taxon>
        <taxon>Roseobacteraceae</taxon>
        <taxon>Donghicola</taxon>
    </lineage>
</organism>
<feature type="domain" description="Ribbon-helix-helix protein CopG" evidence="1">
    <location>
        <begin position="13"/>
        <end position="50"/>
    </location>
</feature>
<dbReference type="Pfam" id="PF01402">
    <property type="entry name" value="RHH_1"/>
    <property type="match status" value="1"/>
</dbReference>
<dbReference type="InterPro" id="IPR002145">
    <property type="entry name" value="CopG"/>
</dbReference>
<sequence length="55" mass="6518">MSAKRDVMEPQMVRMSAELLARIDEARRQAPDLPTRPEIIRRMLTEWLDQHEIGE</sequence>
<proteinExistence type="predicted"/>
<accession>A0A2T0W899</accession>
<dbReference type="RefSeq" id="WP_245888658.1">
    <property type="nucleotide sequence ID" value="NZ_PVTQ01000037.1"/>
</dbReference>
<dbReference type="GO" id="GO:0006355">
    <property type="term" value="P:regulation of DNA-templated transcription"/>
    <property type="evidence" value="ECO:0007669"/>
    <property type="project" value="InterPro"/>
</dbReference>
<protein>
    <submittedName>
        <fullName evidence="2">Ribbon-helix-helix CopG family protein</fullName>
    </submittedName>
</protein>
<dbReference type="EMBL" id="PVTQ01000037">
    <property type="protein sequence ID" value="PRY82920.1"/>
    <property type="molecule type" value="Genomic_DNA"/>
</dbReference>